<name>A0ABN2PNW3_9ACTN</name>
<dbReference type="InterPro" id="IPR028087">
    <property type="entry name" value="Tad_N"/>
</dbReference>
<evidence type="ECO:0000313" key="4">
    <source>
        <dbReference type="Proteomes" id="UP001501303"/>
    </source>
</evidence>
<organism evidence="3 4">
    <name type="scientific">Streptomyces sodiiphilus</name>
    <dbReference type="NCBI Taxonomy" id="226217"/>
    <lineage>
        <taxon>Bacteria</taxon>
        <taxon>Bacillati</taxon>
        <taxon>Actinomycetota</taxon>
        <taxon>Actinomycetes</taxon>
        <taxon>Kitasatosporales</taxon>
        <taxon>Streptomycetaceae</taxon>
        <taxon>Streptomyces</taxon>
    </lineage>
</organism>
<reference evidence="3 4" key="1">
    <citation type="journal article" date="2019" name="Int. J. Syst. Evol. Microbiol.">
        <title>The Global Catalogue of Microorganisms (GCM) 10K type strain sequencing project: providing services to taxonomists for standard genome sequencing and annotation.</title>
        <authorList>
            <consortium name="The Broad Institute Genomics Platform"/>
            <consortium name="The Broad Institute Genome Sequencing Center for Infectious Disease"/>
            <person name="Wu L."/>
            <person name="Ma J."/>
        </authorList>
    </citation>
    <scope>NUCLEOTIDE SEQUENCE [LARGE SCALE GENOMIC DNA]</scope>
    <source>
        <strain evidence="3 4">JCM 13581</strain>
    </source>
</reference>
<gene>
    <name evidence="3" type="ORF">GCM10009716_39270</name>
</gene>
<dbReference type="InterPro" id="IPR021202">
    <property type="entry name" value="Rv3654c-like"/>
</dbReference>
<evidence type="ECO:0000313" key="3">
    <source>
        <dbReference type="EMBL" id="GAA1927382.1"/>
    </source>
</evidence>
<keyword evidence="1" id="KW-1133">Transmembrane helix</keyword>
<dbReference type="Pfam" id="PF13400">
    <property type="entry name" value="Tad"/>
    <property type="match status" value="1"/>
</dbReference>
<accession>A0ABN2PNW3</accession>
<evidence type="ECO:0000259" key="2">
    <source>
        <dbReference type="Pfam" id="PF13400"/>
    </source>
</evidence>
<dbReference type="RefSeq" id="WP_344264268.1">
    <property type="nucleotide sequence ID" value="NZ_BAAAMJ010000046.1"/>
</dbReference>
<keyword evidence="1" id="KW-0472">Membrane</keyword>
<keyword evidence="4" id="KW-1185">Reference proteome</keyword>
<comment type="caution">
    <text evidence="3">The sequence shown here is derived from an EMBL/GenBank/DDBJ whole genome shotgun (WGS) entry which is preliminary data.</text>
</comment>
<keyword evidence="1" id="KW-0812">Transmembrane</keyword>
<sequence>MRSRREGAGDRGSATVWAVVCAMLLCLVFAAVLALGQVLGARQRVATAADLAALAAADRALEGQGEACALARRVAAAQRAVVVRCELAGEIADLTAEMRAGPYRVRARSRAGPPAAAVR</sequence>
<evidence type="ECO:0000256" key="1">
    <source>
        <dbReference type="SAM" id="Phobius"/>
    </source>
</evidence>
<dbReference type="Proteomes" id="UP001501303">
    <property type="component" value="Unassembled WGS sequence"/>
</dbReference>
<feature type="domain" description="Putative Flp pilus-assembly TadG-like N-terminal" evidence="2">
    <location>
        <begin position="12"/>
        <end position="58"/>
    </location>
</feature>
<protein>
    <recommendedName>
        <fullName evidence="2">Putative Flp pilus-assembly TadG-like N-terminal domain-containing protein</fullName>
    </recommendedName>
</protein>
<dbReference type="NCBIfam" id="TIGR03816">
    <property type="entry name" value="tadE_like_DECH"/>
    <property type="match status" value="1"/>
</dbReference>
<feature type="transmembrane region" description="Helical" evidence="1">
    <location>
        <begin position="14"/>
        <end position="35"/>
    </location>
</feature>
<dbReference type="EMBL" id="BAAAMJ010000046">
    <property type="protein sequence ID" value="GAA1927382.1"/>
    <property type="molecule type" value="Genomic_DNA"/>
</dbReference>
<proteinExistence type="predicted"/>